<dbReference type="InterPro" id="IPR004146">
    <property type="entry name" value="DC1"/>
</dbReference>
<dbReference type="InterPro" id="IPR002219">
    <property type="entry name" value="PKC_DAG/PE"/>
</dbReference>
<dbReference type="PANTHER" id="PTHR32410">
    <property type="entry name" value="CYSTEINE/HISTIDINE-RICH C1 DOMAIN FAMILY PROTEIN"/>
    <property type="match status" value="1"/>
</dbReference>
<sequence>LLSLICCSDSKIYRIRLVLENKLAIHHSSEVQTTFIQSENLIPFSSHPHPLKSILLNEVDGYLGYCKICCQRIEGVSDDGYGCKECRFYIHKSCAVFPYELQHPSHPKHLLLLQLHSWEKCANCNSDQFDFKYKCPHCHEFYLCPECAFLPLTKKAENHDHPLTLMQKLLPFKCYGCKDEGNGMFYFCSTCSFTVHSKCTSLPLIVRLPTIQNAIHSHPLTLMLALTISLTCDACGNKTKGMFYFCAICSFVAHLDCALSPS</sequence>
<dbReference type="AlphaFoldDB" id="A0A6P9E642"/>
<evidence type="ECO:0000256" key="1">
    <source>
        <dbReference type="ARBA" id="ARBA00022723"/>
    </source>
</evidence>
<evidence type="ECO:0000313" key="7">
    <source>
        <dbReference type="RefSeq" id="XP_035542871.1"/>
    </source>
</evidence>
<proteinExistence type="predicted"/>
<keyword evidence="3" id="KW-0863">Zinc-finger</keyword>
<dbReference type="OrthoDB" id="938199at2759"/>
<dbReference type="InParanoid" id="A0A6P9E642"/>
<keyword evidence="4" id="KW-0862">Zinc</keyword>
<feature type="domain" description="Phorbol-ester/DAG-type" evidence="5">
    <location>
        <begin position="48"/>
        <end position="95"/>
    </location>
</feature>
<dbReference type="InterPro" id="IPR053192">
    <property type="entry name" value="Vacuole_Formation_Reg"/>
</dbReference>
<evidence type="ECO:0000313" key="6">
    <source>
        <dbReference type="Proteomes" id="UP000235220"/>
    </source>
</evidence>
<keyword evidence="1" id="KW-0479">Metal-binding</keyword>
<dbReference type="PROSITE" id="PS50081">
    <property type="entry name" value="ZF_DAG_PE_2"/>
    <property type="match status" value="1"/>
</dbReference>
<dbReference type="InterPro" id="IPR046349">
    <property type="entry name" value="C1-like_sf"/>
</dbReference>
<evidence type="ECO:0000256" key="3">
    <source>
        <dbReference type="ARBA" id="ARBA00022771"/>
    </source>
</evidence>
<dbReference type="InterPro" id="IPR043145">
    <property type="entry name" value="Znf_ZZ_sf"/>
</dbReference>
<dbReference type="KEGG" id="jre:109005525"/>
<dbReference type="SMART" id="SM00109">
    <property type="entry name" value="C1"/>
    <property type="match status" value="3"/>
</dbReference>
<keyword evidence="2" id="KW-0677">Repeat</keyword>
<protein>
    <submittedName>
        <fullName evidence="7">Uncharacterized protein LOC109005525</fullName>
    </submittedName>
</protein>
<name>A0A6P9E642_JUGRE</name>
<keyword evidence="6" id="KW-1185">Reference proteome</keyword>
<dbReference type="Proteomes" id="UP000235220">
    <property type="component" value="Unplaced"/>
</dbReference>
<dbReference type="RefSeq" id="XP_035542871.1">
    <property type="nucleotide sequence ID" value="XM_035686978.1"/>
</dbReference>
<dbReference type="Gene3D" id="3.30.60.20">
    <property type="match status" value="1"/>
</dbReference>
<evidence type="ECO:0000256" key="4">
    <source>
        <dbReference type="ARBA" id="ARBA00022833"/>
    </source>
</evidence>
<dbReference type="PANTHER" id="PTHR32410:SF163">
    <property type="entry name" value="DC1 DOMAIN-CONTAINING PROTEIN"/>
    <property type="match status" value="1"/>
</dbReference>
<dbReference type="Pfam" id="PF03107">
    <property type="entry name" value="C1_2"/>
    <property type="match status" value="3"/>
</dbReference>
<evidence type="ECO:0000259" key="5">
    <source>
        <dbReference type="PROSITE" id="PS50081"/>
    </source>
</evidence>
<reference evidence="7" key="1">
    <citation type="submission" date="2025-08" db="UniProtKB">
        <authorList>
            <consortium name="RefSeq"/>
        </authorList>
    </citation>
    <scope>IDENTIFICATION</scope>
    <source>
        <tissue evidence="7">Leaves</tissue>
    </source>
</reference>
<gene>
    <name evidence="7" type="primary">LOC109005525</name>
</gene>
<organism evidence="6 7">
    <name type="scientific">Juglans regia</name>
    <name type="common">English walnut</name>
    <dbReference type="NCBI Taxonomy" id="51240"/>
    <lineage>
        <taxon>Eukaryota</taxon>
        <taxon>Viridiplantae</taxon>
        <taxon>Streptophyta</taxon>
        <taxon>Embryophyta</taxon>
        <taxon>Tracheophyta</taxon>
        <taxon>Spermatophyta</taxon>
        <taxon>Magnoliopsida</taxon>
        <taxon>eudicotyledons</taxon>
        <taxon>Gunneridae</taxon>
        <taxon>Pentapetalae</taxon>
        <taxon>rosids</taxon>
        <taxon>fabids</taxon>
        <taxon>Fagales</taxon>
        <taxon>Juglandaceae</taxon>
        <taxon>Juglans</taxon>
    </lineage>
</organism>
<feature type="non-terminal residue" evidence="7">
    <location>
        <position position="1"/>
    </location>
</feature>
<feature type="non-terminal residue" evidence="7">
    <location>
        <position position="262"/>
    </location>
</feature>
<dbReference type="SUPFAM" id="SSF57889">
    <property type="entry name" value="Cysteine-rich domain"/>
    <property type="match status" value="3"/>
</dbReference>
<dbReference type="GeneID" id="109005525"/>
<dbReference type="Gene3D" id="3.30.60.90">
    <property type="match status" value="1"/>
</dbReference>
<accession>A0A6P9E642</accession>
<evidence type="ECO:0000256" key="2">
    <source>
        <dbReference type="ARBA" id="ARBA00022737"/>
    </source>
</evidence>
<dbReference type="GO" id="GO:0008270">
    <property type="term" value="F:zinc ion binding"/>
    <property type="evidence" value="ECO:0007669"/>
    <property type="project" value="UniProtKB-KW"/>
</dbReference>